<accession>M0DSK0</accession>
<feature type="compositionally biased region" description="Basic and acidic residues" evidence="1">
    <location>
        <begin position="1"/>
        <end position="13"/>
    </location>
</feature>
<feature type="compositionally biased region" description="Basic and acidic residues" evidence="1">
    <location>
        <begin position="27"/>
        <end position="44"/>
    </location>
</feature>
<name>M0DSK0_9EURY</name>
<sequence length="228" mass="26218">MSDRAASDERSDPGGESGTAGTAEPGEGPRRDPEELPAEIRESVPDYDDEYLDRVSDRLMYSYDLDRDVAVDGERFELYAEMRVRNQKQFLHPVLSYADHDMREYVFARRVSRPRVGDLERLVEFAHGVADDRVDGHEEHYESDVTVVLVADELPDDVADFVEGFRDRTLLKFGYYGHYEVNLVVVAPERESLAASERADTAAAFRLWEPVDEPDEGFFSRVAKWFWR</sequence>
<dbReference type="PATRIC" id="fig|1227485.3.peg.1410"/>
<dbReference type="OrthoDB" id="210068at2157"/>
<dbReference type="RefSeq" id="WP_006629148.1">
    <property type="nucleotide sequence ID" value="NZ_AOJD01000039.1"/>
</dbReference>
<comment type="caution">
    <text evidence="3">The sequence shown here is derived from an EMBL/GenBank/DDBJ whole genome shotgun (WGS) entry which is preliminary data.</text>
</comment>
<evidence type="ECO:0000313" key="3">
    <source>
        <dbReference type="EMBL" id="ELZ38471.1"/>
    </source>
</evidence>
<dbReference type="InterPro" id="IPR058365">
    <property type="entry name" value="DUF8052"/>
</dbReference>
<dbReference type="Proteomes" id="UP000011523">
    <property type="component" value="Unassembled WGS sequence"/>
</dbReference>
<evidence type="ECO:0000313" key="4">
    <source>
        <dbReference type="Proteomes" id="UP000011523"/>
    </source>
</evidence>
<evidence type="ECO:0000256" key="1">
    <source>
        <dbReference type="SAM" id="MobiDB-lite"/>
    </source>
</evidence>
<proteinExistence type="predicted"/>
<protein>
    <recommendedName>
        <fullName evidence="2">DUF8052 domain-containing protein</fullName>
    </recommendedName>
</protein>
<evidence type="ECO:0000259" key="2">
    <source>
        <dbReference type="Pfam" id="PF26226"/>
    </source>
</evidence>
<feature type="region of interest" description="Disordered" evidence="1">
    <location>
        <begin position="1"/>
        <end position="46"/>
    </location>
</feature>
<organism evidence="3 4">
    <name type="scientific">Halorubrum tebenquichense DSM 14210</name>
    <dbReference type="NCBI Taxonomy" id="1227485"/>
    <lineage>
        <taxon>Archaea</taxon>
        <taxon>Methanobacteriati</taxon>
        <taxon>Methanobacteriota</taxon>
        <taxon>Stenosarchaea group</taxon>
        <taxon>Halobacteria</taxon>
        <taxon>Halobacteriales</taxon>
        <taxon>Haloferacaceae</taxon>
        <taxon>Halorubrum</taxon>
    </lineage>
</organism>
<gene>
    <name evidence="3" type="ORF">C472_07323</name>
</gene>
<dbReference type="AlphaFoldDB" id="M0DSK0"/>
<reference evidence="3 4" key="1">
    <citation type="journal article" date="2014" name="PLoS Genet.">
        <title>Phylogenetically driven sequencing of extremely halophilic archaea reveals strategies for static and dynamic osmo-response.</title>
        <authorList>
            <person name="Becker E.A."/>
            <person name="Seitzer P.M."/>
            <person name="Tritt A."/>
            <person name="Larsen D."/>
            <person name="Krusor M."/>
            <person name="Yao A.I."/>
            <person name="Wu D."/>
            <person name="Madern D."/>
            <person name="Eisen J.A."/>
            <person name="Darling A.E."/>
            <person name="Facciotti M.T."/>
        </authorList>
    </citation>
    <scope>NUCLEOTIDE SEQUENCE [LARGE SCALE GENOMIC DNA]</scope>
    <source>
        <strain evidence="3 4">DSM 14210</strain>
    </source>
</reference>
<feature type="domain" description="DUF8052" evidence="2">
    <location>
        <begin position="48"/>
        <end position="206"/>
    </location>
</feature>
<dbReference type="EMBL" id="AOJD01000039">
    <property type="protein sequence ID" value="ELZ38471.1"/>
    <property type="molecule type" value="Genomic_DNA"/>
</dbReference>
<dbReference type="Pfam" id="PF26226">
    <property type="entry name" value="DUF8052"/>
    <property type="match status" value="1"/>
</dbReference>
<keyword evidence="4" id="KW-1185">Reference proteome</keyword>